<evidence type="ECO:0000256" key="4">
    <source>
        <dbReference type="ARBA" id="ARBA00023186"/>
    </source>
</evidence>
<comment type="similarity">
    <text evidence="5">Belongs to the RimM family.</text>
</comment>
<comment type="domain">
    <text evidence="5">The PRC barrel domain binds ribosomal protein uS19.</text>
</comment>
<dbReference type="RefSeq" id="WP_243383306.1">
    <property type="nucleotide sequence ID" value="NZ_FYEX01000001.1"/>
</dbReference>
<dbReference type="PANTHER" id="PTHR33692">
    <property type="entry name" value="RIBOSOME MATURATION FACTOR RIMM"/>
    <property type="match status" value="1"/>
</dbReference>
<name>A0A212T4J1_9BURK</name>
<evidence type="ECO:0000256" key="2">
    <source>
        <dbReference type="ARBA" id="ARBA00022517"/>
    </source>
</evidence>
<proteinExistence type="inferred from homology"/>
<dbReference type="GO" id="GO:0042274">
    <property type="term" value="P:ribosomal small subunit biogenesis"/>
    <property type="evidence" value="ECO:0007669"/>
    <property type="project" value="UniProtKB-UniRule"/>
</dbReference>
<dbReference type="GO" id="GO:0005737">
    <property type="term" value="C:cytoplasm"/>
    <property type="evidence" value="ECO:0007669"/>
    <property type="project" value="UniProtKB-SubCell"/>
</dbReference>
<comment type="subunit">
    <text evidence="5">Binds ribosomal protein uS19.</text>
</comment>
<dbReference type="HAMAP" id="MF_00014">
    <property type="entry name" value="Ribosome_mat_RimM"/>
    <property type="match status" value="1"/>
</dbReference>
<keyword evidence="3 5" id="KW-0698">rRNA processing</keyword>
<dbReference type="SUPFAM" id="SSF50447">
    <property type="entry name" value="Translation proteins"/>
    <property type="match status" value="1"/>
</dbReference>
<dbReference type="NCBIfam" id="TIGR02273">
    <property type="entry name" value="16S_RimM"/>
    <property type="match status" value="1"/>
</dbReference>
<dbReference type="Pfam" id="PF01782">
    <property type="entry name" value="RimM"/>
    <property type="match status" value="1"/>
</dbReference>
<accession>A0A212T4J1</accession>
<evidence type="ECO:0000259" key="6">
    <source>
        <dbReference type="Pfam" id="PF01782"/>
    </source>
</evidence>
<evidence type="ECO:0000313" key="9">
    <source>
        <dbReference type="Proteomes" id="UP000197215"/>
    </source>
</evidence>
<gene>
    <name evidence="5" type="primary">rimM</name>
    <name evidence="8" type="ORF">SAMN06295916_0386</name>
</gene>
<dbReference type="EMBL" id="FYEX01000001">
    <property type="protein sequence ID" value="SNC60983.1"/>
    <property type="molecule type" value="Genomic_DNA"/>
</dbReference>
<dbReference type="AlphaFoldDB" id="A0A212T4J1"/>
<dbReference type="GO" id="GO:0043022">
    <property type="term" value="F:ribosome binding"/>
    <property type="evidence" value="ECO:0007669"/>
    <property type="project" value="InterPro"/>
</dbReference>
<dbReference type="InterPro" id="IPR036976">
    <property type="entry name" value="RimM_N_sf"/>
</dbReference>
<keyword evidence="2 5" id="KW-0690">Ribosome biogenesis</keyword>
<dbReference type="Pfam" id="PF24986">
    <property type="entry name" value="PRC_RimM"/>
    <property type="match status" value="1"/>
</dbReference>
<dbReference type="InterPro" id="IPR002676">
    <property type="entry name" value="RimM_N"/>
</dbReference>
<evidence type="ECO:0000256" key="1">
    <source>
        <dbReference type="ARBA" id="ARBA00022490"/>
    </source>
</evidence>
<evidence type="ECO:0000313" key="8">
    <source>
        <dbReference type="EMBL" id="SNC60983.1"/>
    </source>
</evidence>
<dbReference type="Proteomes" id="UP000197215">
    <property type="component" value="Unassembled WGS sequence"/>
</dbReference>
<keyword evidence="4 5" id="KW-0143">Chaperone</keyword>
<dbReference type="InterPro" id="IPR011033">
    <property type="entry name" value="PRC_barrel-like_sf"/>
</dbReference>
<reference evidence="8 9" key="1">
    <citation type="submission" date="2017-06" db="EMBL/GenBank/DDBJ databases">
        <authorList>
            <person name="Kim H.J."/>
            <person name="Triplett B.A."/>
        </authorList>
    </citation>
    <scope>NUCLEOTIDE SEQUENCE [LARGE SCALE GENOMIC DNA]</scope>
    <source>
        <strain evidence="8 9">MWH-VicM1</strain>
    </source>
</reference>
<keyword evidence="1 5" id="KW-0963">Cytoplasm</keyword>
<evidence type="ECO:0000259" key="7">
    <source>
        <dbReference type="Pfam" id="PF24986"/>
    </source>
</evidence>
<dbReference type="GO" id="GO:0006364">
    <property type="term" value="P:rRNA processing"/>
    <property type="evidence" value="ECO:0007669"/>
    <property type="project" value="UniProtKB-UniRule"/>
</dbReference>
<dbReference type="SUPFAM" id="SSF50346">
    <property type="entry name" value="PRC-barrel domain"/>
    <property type="match status" value="1"/>
</dbReference>
<dbReference type="PANTHER" id="PTHR33692:SF1">
    <property type="entry name" value="RIBOSOME MATURATION FACTOR RIMM"/>
    <property type="match status" value="1"/>
</dbReference>
<organism evidence="8 9">
    <name type="scientific">Polynucleobacter victoriensis</name>
    <dbReference type="NCBI Taxonomy" id="2049319"/>
    <lineage>
        <taxon>Bacteria</taxon>
        <taxon>Pseudomonadati</taxon>
        <taxon>Pseudomonadota</taxon>
        <taxon>Betaproteobacteria</taxon>
        <taxon>Burkholderiales</taxon>
        <taxon>Burkholderiaceae</taxon>
        <taxon>Polynucleobacter</taxon>
    </lineage>
</organism>
<feature type="domain" description="RimM N-terminal" evidence="6">
    <location>
        <begin position="14"/>
        <end position="98"/>
    </location>
</feature>
<evidence type="ECO:0000256" key="3">
    <source>
        <dbReference type="ARBA" id="ARBA00022552"/>
    </source>
</evidence>
<dbReference type="InterPro" id="IPR009000">
    <property type="entry name" value="Transl_B-barrel_sf"/>
</dbReference>
<dbReference type="InterPro" id="IPR011961">
    <property type="entry name" value="RimM"/>
</dbReference>
<sequence>MSNMMSPPSDLILVGHILDAQGIKGLVKIKPYSKEPEALFSAPHVWLAKPPALADTARPWVIKTAKEHSGQILLGLEEVSDRDQALALKGSAVYVSRADFPKQDENSFYWVDLIGLPVINEQGQSLGQVVDLMDNGAQSILCVRAEGLKEDRLIPFIASVVKSVNQAPDDPERQIVVDWQLDW</sequence>
<dbReference type="GO" id="GO:0005840">
    <property type="term" value="C:ribosome"/>
    <property type="evidence" value="ECO:0007669"/>
    <property type="project" value="InterPro"/>
</dbReference>
<protein>
    <recommendedName>
        <fullName evidence="5">Ribosome maturation factor RimM</fullName>
    </recommendedName>
</protein>
<dbReference type="Gene3D" id="2.40.30.60">
    <property type="entry name" value="RimM"/>
    <property type="match status" value="1"/>
</dbReference>
<feature type="domain" description="Ribosome maturation factor RimM PRC barrel" evidence="7">
    <location>
        <begin position="110"/>
        <end position="182"/>
    </location>
</feature>
<dbReference type="InterPro" id="IPR056792">
    <property type="entry name" value="PRC_RimM"/>
</dbReference>
<comment type="subcellular location">
    <subcellularLocation>
        <location evidence="5">Cytoplasm</location>
    </subcellularLocation>
</comment>
<evidence type="ECO:0000256" key="5">
    <source>
        <dbReference type="HAMAP-Rule" id="MF_00014"/>
    </source>
</evidence>
<comment type="function">
    <text evidence="5">An accessory protein needed during the final step in the assembly of 30S ribosomal subunit, possibly for assembly of the head region. Essential for efficient processing of 16S rRNA. May be needed both before and after RbfA during the maturation of 16S rRNA. It has affinity for free ribosomal 30S subunits but not for 70S ribosomes.</text>
</comment>
<dbReference type="Gene3D" id="2.30.30.240">
    <property type="entry name" value="PRC-barrel domain"/>
    <property type="match status" value="1"/>
</dbReference>
<keyword evidence="9" id="KW-1185">Reference proteome</keyword>